<evidence type="ECO:0000259" key="11">
    <source>
        <dbReference type="Pfam" id="PF01059"/>
    </source>
</evidence>
<dbReference type="Pfam" id="PF01059">
    <property type="entry name" value="Oxidored_q5_N"/>
    <property type="match status" value="1"/>
</dbReference>
<comment type="caution">
    <text evidence="12">The sequence shown here is derived from an EMBL/GenBank/DDBJ whole genome shotgun (WGS) entry which is preliminary data.</text>
</comment>
<feature type="transmembrane region" description="Helical" evidence="9">
    <location>
        <begin position="274"/>
        <end position="296"/>
    </location>
</feature>
<feature type="transmembrane region" description="Helical" evidence="9">
    <location>
        <begin position="447"/>
        <end position="467"/>
    </location>
</feature>
<evidence type="ECO:0000256" key="2">
    <source>
        <dbReference type="ARBA" id="ARBA00009025"/>
    </source>
</evidence>
<sequence>MQPILLSLITYLPLAGALVAFLCPGGSQERDRAARWLGLWTTLVTLGLSVLLWVGFDPAQPGLQYETRLNWLGEYGITYHTGVDGISLVFVLLTAFLTPLSLLAGWRSVQTQGRDFVAMLLMLETALFGLFSAQDLVLFYVFYEATLIPGSLMIGIWGGQKRVWASLQFFLFTFAGSLFMLVGLITMWLKTGTTDIPTLMETGFSQPLQGWLLLAFVLAFGVKLPLFPLHAWLPDAYTEAPTPATAMMSGVLSKTGAYGLLRFGVLMFPDAARVFAPYILALGVAAILYAAIVAYAQSDIKRMVAYSSFSHMGMIAVGLFTLTAEGIDGAIFQMLSHGVVIAALFFCVAAVAWRAETRDIDALGGVARQMPILALLVMLFTMANVGLPGTGAFVGELLVLMGAVHVSLWVALLAGSTMILGAVYMLSLYRRVLFGTVKGTVGLLRDLTAGEMAVLVPLAIVTLWMGVHPSTFTRLFDPVVMQAVHGHMASGLSAGAAHGGAVQGVVHLASR</sequence>
<evidence type="ECO:0000313" key="12">
    <source>
        <dbReference type="EMBL" id="MBO1327056.1"/>
    </source>
</evidence>
<keyword evidence="13" id="KW-1185">Reference proteome</keyword>
<accession>A0ABS3LHI2</accession>
<dbReference type="InterPro" id="IPR001750">
    <property type="entry name" value="ND/Mrp_TM"/>
</dbReference>
<evidence type="ECO:0000256" key="8">
    <source>
        <dbReference type="RuleBase" id="RU000320"/>
    </source>
</evidence>
<feature type="domain" description="NADH:ubiquinone oxidoreductase chain 4 N-terminal" evidence="11">
    <location>
        <begin position="76"/>
        <end position="128"/>
    </location>
</feature>
<keyword evidence="6" id="KW-0520">NAD</keyword>
<keyword evidence="3 8" id="KW-0812">Transmembrane</keyword>
<protein>
    <submittedName>
        <fullName evidence="12">NADH-quinone oxidoreductase subunit M</fullName>
    </submittedName>
</protein>
<reference evidence="12 13" key="1">
    <citation type="submission" date="2021-03" db="EMBL/GenBank/DDBJ databases">
        <title>The complete genome sequence of Acetobacter suratthaniensis TBRC 1719.</title>
        <authorList>
            <person name="Charoenyingcharoen P."/>
            <person name="Yukphan P."/>
        </authorList>
    </citation>
    <scope>NUCLEOTIDE SEQUENCE [LARGE SCALE GENOMIC DNA]</scope>
    <source>
        <strain evidence="12 13">TBRC 1719</strain>
    </source>
</reference>
<feature type="transmembrane region" description="Helical" evidence="9">
    <location>
        <begin position="36"/>
        <end position="56"/>
    </location>
</feature>
<name>A0ABS3LHI2_9PROT</name>
<dbReference type="Proteomes" id="UP000664399">
    <property type="component" value="Unassembled WGS sequence"/>
</dbReference>
<feature type="transmembrane region" description="Helical" evidence="9">
    <location>
        <begin position="116"/>
        <end position="133"/>
    </location>
</feature>
<evidence type="ECO:0000256" key="3">
    <source>
        <dbReference type="ARBA" id="ARBA00022692"/>
    </source>
</evidence>
<organism evidence="12 13">
    <name type="scientific">Acetobacter suratthaniensis</name>
    <dbReference type="NCBI Taxonomy" id="1502841"/>
    <lineage>
        <taxon>Bacteria</taxon>
        <taxon>Pseudomonadati</taxon>
        <taxon>Pseudomonadota</taxon>
        <taxon>Alphaproteobacteria</taxon>
        <taxon>Acetobacterales</taxon>
        <taxon>Acetobacteraceae</taxon>
        <taxon>Acetobacter</taxon>
    </lineage>
</organism>
<evidence type="ECO:0000313" key="13">
    <source>
        <dbReference type="Proteomes" id="UP000664399"/>
    </source>
</evidence>
<keyword evidence="5 9" id="KW-1133">Transmembrane helix</keyword>
<dbReference type="InterPro" id="IPR003918">
    <property type="entry name" value="NADH_UbQ_OxRdtase"/>
</dbReference>
<dbReference type="NCBIfam" id="TIGR01972">
    <property type="entry name" value="NDH_I_M"/>
    <property type="match status" value="1"/>
</dbReference>
<evidence type="ECO:0000259" key="10">
    <source>
        <dbReference type="Pfam" id="PF00361"/>
    </source>
</evidence>
<feature type="transmembrane region" description="Helical" evidence="9">
    <location>
        <begin position="169"/>
        <end position="189"/>
    </location>
</feature>
<dbReference type="InterPro" id="IPR000260">
    <property type="entry name" value="NADH4_N"/>
</dbReference>
<feature type="domain" description="NADH:quinone oxidoreductase/Mrp antiporter transmembrane" evidence="10">
    <location>
        <begin position="133"/>
        <end position="418"/>
    </location>
</feature>
<feature type="transmembrane region" description="Helical" evidence="9">
    <location>
        <begin position="209"/>
        <end position="233"/>
    </location>
</feature>
<evidence type="ECO:0000256" key="4">
    <source>
        <dbReference type="ARBA" id="ARBA00022967"/>
    </source>
</evidence>
<feature type="transmembrane region" description="Helical" evidence="9">
    <location>
        <begin position="85"/>
        <end position="104"/>
    </location>
</feature>
<dbReference type="Pfam" id="PF00361">
    <property type="entry name" value="Proton_antipo_M"/>
    <property type="match status" value="1"/>
</dbReference>
<feature type="transmembrane region" description="Helical" evidence="9">
    <location>
        <begin position="303"/>
        <end position="324"/>
    </location>
</feature>
<comment type="similarity">
    <text evidence="2">Belongs to the complex I subunit 4 family.</text>
</comment>
<feature type="transmembrane region" description="Helical" evidence="9">
    <location>
        <begin position="6"/>
        <end position="24"/>
    </location>
</feature>
<comment type="subcellular location">
    <subcellularLocation>
        <location evidence="1">Endomembrane system</location>
        <topology evidence="1">Multi-pass membrane protein</topology>
    </subcellularLocation>
    <subcellularLocation>
        <location evidence="8">Membrane</location>
        <topology evidence="8">Multi-pass membrane protein</topology>
    </subcellularLocation>
</comment>
<evidence type="ECO:0000256" key="6">
    <source>
        <dbReference type="ARBA" id="ARBA00023027"/>
    </source>
</evidence>
<proteinExistence type="inferred from homology"/>
<dbReference type="PANTHER" id="PTHR43507">
    <property type="entry name" value="NADH-UBIQUINONE OXIDOREDUCTASE CHAIN 4"/>
    <property type="match status" value="1"/>
</dbReference>
<evidence type="ECO:0000256" key="5">
    <source>
        <dbReference type="ARBA" id="ARBA00022989"/>
    </source>
</evidence>
<keyword evidence="7 9" id="KW-0472">Membrane</keyword>
<evidence type="ECO:0000256" key="9">
    <source>
        <dbReference type="SAM" id="Phobius"/>
    </source>
</evidence>
<dbReference type="EMBL" id="JAFVMG010000001">
    <property type="protein sequence ID" value="MBO1327056.1"/>
    <property type="molecule type" value="Genomic_DNA"/>
</dbReference>
<dbReference type="InterPro" id="IPR010227">
    <property type="entry name" value="NADH_Q_OxRdtase_chainM/4"/>
</dbReference>
<evidence type="ECO:0000256" key="7">
    <source>
        <dbReference type="ARBA" id="ARBA00023136"/>
    </source>
</evidence>
<feature type="transmembrane region" description="Helical" evidence="9">
    <location>
        <begin position="330"/>
        <end position="353"/>
    </location>
</feature>
<dbReference type="RefSeq" id="WP_207851895.1">
    <property type="nucleotide sequence ID" value="NZ_JAFVMG010000001.1"/>
</dbReference>
<dbReference type="PRINTS" id="PR01437">
    <property type="entry name" value="NUOXDRDTASE4"/>
</dbReference>
<dbReference type="PANTHER" id="PTHR43507:SF1">
    <property type="entry name" value="NADH-UBIQUINONE OXIDOREDUCTASE CHAIN 4"/>
    <property type="match status" value="1"/>
</dbReference>
<feature type="transmembrane region" description="Helical" evidence="9">
    <location>
        <begin position="373"/>
        <end position="394"/>
    </location>
</feature>
<feature type="transmembrane region" description="Helical" evidence="9">
    <location>
        <begin position="406"/>
        <end position="426"/>
    </location>
</feature>
<evidence type="ECO:0000256" key="1">
    <source>
        <dbReference type="ARBA" id="ARBA00004127"/>
    </source>
</evidence>
<gene>
    <name evidence="12" type="ORF">J2D75_01025</name>
</gene>
<keyword evidence="4" id="KW-1278">Translocase</keyword>